<gene>
    <name evidence="1" type="ORF">GSCOC_T00037863001</name>
</gene>
<dbReference type="Gramene" id="CDP13086">
    <property type="protein sequence ID" value="CDP13086"/>
    <property type="gene ID" value="GSCOC_T00037863001"/>
</dbReference>
<name>A0A068UXD6_COFCA</name>
<dbReference type="InParanoid" id="A0A068UXD6"/>
<proteinExistence type="predicted"/>
<evidence type="ECO:0000313" key="2">
    <source>
        <dbReference type="Proteomes" id="UP000295252"/>
    </source>
</evidence>
<dbReference type="Proteomes" id="UP000295252">
    <property type="component" value="Chromosome I"/>
</dbReference>
<sequence length="36" mass="4003">MQQTGKPCCPQNLPVYTEIQKCMGIARNQILALIPT</sequence>
<dbReference type="AlphaFoldDB" id="A0A068UXD6"/>
<keyword evidence="2" id="KW-1185">Reference proteome</keyword>
<reference evidence="2" key="1">
    <citation type="journal article" date="2014" name="Science">
        <title>The coffee genome provides insight into the convergent evolution of caffeine biosynthesis.</title>
        <authorList>
            <person name="Denoeud F."/>
            <person name="Carretero-Paulet L."/>
            <person name="Dereeper A."/>
            <person name="Droc G."/>
            <person name="Guyot R."/>
            <person name="Pietrella M."/>
            <person name="Zheng C."/>
            <person name="Alberti A."/>
            <person name="Anthony F."/>
            <person name="Aprea G."/>
            <person name="Aury J.M."/>
            <person name="Bento P."/>
            <person name="Bernard M."/>
            <person name="Bocs S."/>
            <person name="Campa C."/>
            <person name="Cenci A."/>
            <person name="Combes M.C."/>
            <person name="Crouzillat D."/>
            <person name="Da Silva C."/>
            <person name="Daddiego L."/>
            <person name="De Bellis F."/>
            <person name="Dussert S."/>
            <person name="Garsmeur O."/>
            <person name="Gayraud T."/>
            <person name="Guignon V."/>
            <person name="Jahn K."/>
            <person name="Jamilloux V."/>
            <person name="Joet T."/>
            <person name="Labadie K."/>
            <person name="Lan T."/>
            <person name="Leclercq J."/>
            <person name="Lepelley M."/>
            <person name="Leroy T."/>
            <person name="Li L.T."/>
            <person name="Librado P."/>
            <person name="Lopez L."/>
            <person name="Munoz A."/>
            <person name="Noel B."/>
            <person name="Pallavicini A."/>
            <person name="Perrotta G."/>
            <person name="Poncet V."/>
            <person name="Pot D."/>
            <person name="Priyono X."/>
            <person name="Rigoreau M."/>
            <person name="Rouard M."/>
            <person name="Rozas J."/>
            <person name="Tranchant-Dubreuil C."/>
            <person name="VanBuren R."/>
            <person name="Zhang Q."/>
            <person name="Andrade A.C."/>
            <person name="Argout X."/>
            <person name="Bertrand B."/>
            <person name="de Kochko A."/>
            <person name="Graziosi G."/>
            <person name="Henry R.J."/>
            <person name="Jayarama X."/>
            <person name="Ming R."/>
            <person name="Nagai C."/>
            <person name="Rounsley S."/>
            <person name="Sankoff D."/>
            <person name="Giuliano G."/>
            <person name="Albert V.A."/>
            <person name="Wincker P."/>
            <person name="Lashermes P."/>
        </authorList>
    </citation>
    <scope>NUCLEOTIDE SEQUENCE [LARGE SCALE GENOMIC DNA]</scope>
    <source>
        <strain evidence="2">cv. DH200-94</strain>
    </source>
</reference>
<organism evidence="1 2">
    <name type="scientific">Coffea canephora</name>
    <name type="common">Robusta coffee</name>
    <dbReference type="NCBI Taxonomy" id="49390"/>
    <lineage>
        <taxon>Eukaryota</taxon>
        <taxon>Viridiplantae</taxon>
        <taxon>Streptophyta</taxon>
        <taxon>Embryophyta</taxon>
        <taxon>Tracheophyta</taxon>
        <taxon>Spermatophyta</taxon>
        <taxon>Magnoliopsida</taxon>
        <taxon>eudicotyledons</taxon>
        <taxon>Gunneridae</taxon>
        <taxon>Pentapetalae</taxon>
        <taxon>asterids</taxon>
        <taxon>lamiids</taxon>
        <taxon>Gentianales</taxon>
        <taxon>Rubiaceae</taxon>
        <taxon>Ixoroideae</taxon>
        <taxon>Gardenieae complex</taxon>
        <taxon>Bertiereae - Coffeeae clade</taxon>
        <taxon>Coffeeae</taxon>
        <taxon>Coffea</taxon>
    </lineage>
</organism>
<accession>A0A068UXD6</accession>
<dbReference type="EMBL" id="HG739157">
    <property type="protein sequence ID" value="CDP13086.1"/>
    <property type="molecule type" value="Genomic_DNA"/>
</dbReference>
<evidence type="ECO:0000313" key="1">
    <source>
        <dbReference type="EMBL" id="CDP13086.1"/>
    </source>
</evidence>
<protein>
    <submittedName>
        <fullName evidence="1">Uncharacterized protein</fullName>
    </submittedName>
</protein>
<dbReference type="STRING" id="49390.A0A068UXD6"/>
<dbReference type="PhylomeDB" id="A0A068UXD6"/>